<proteinExistence type="predicted"/>
<organism evidence="1 2">
    <name type="scientific">Pseudomonas chlororaphis</name>
    <dbReference type="NCBI Taxonomy" id="587753"/>
    <lineage>
        <taxon>Bacteria</taxon>
        <taxon>Pseudomonadati</taxon>
        <taxon>Pseudomonadota</taxon>
        <taxon>Gammaproteobacteria</taxon>
        <taxon>Pseudomonadales</taxon>
        <taxon>Pseudomonadaceae</taxon>
        <taxon>Pseudomonas</taxon>
    </lineage>
</organism>
<name>A0A3G7TY89_9PSED</name>
<evidence type="ECO:0000313" key="1">
    <source>
        <dbReference type="EMBL" id="AZE51176.1"/>
    </source>
</evidence>
<dbReference type="Proteomes" id="UP000268048">
    <property type="component" value="Chromosome"/>
</dbReference>
<dbReference type="EMBL" id="CP027753">
    <property type="protein sequence ID" value="AZE51176.1"/>
    <property type="molecule type" value="Genomic_DNA"/>
</dbReference>
<reference evidence="1 2" key="1">
    <citation type="submission" date="2018-03" db="EMBL/GenBank/DDBJ databases">
        <title>Diversity of phytobeneficial traits revealed by whole-genome analysis of worldwide-isolated phenazine-producing Pseudomonas spp.</title>
        <authorList>
            <person name="Biessy A."/>
            <person name="Novinscak A."/>
            <person name="Blom J."/>
            <person name="Leger G."/>
            <person name="Thomashow L.S."/>
            <person name="Cazorla F.M."/>
            <person name="Josic D."/>
            <person name="Filion M."/>
        </authorList>
    </citation>
    <scope>NUCLEOTIDE SEQUENCE [LARGE SCALE GENOMIC DNA]</scope>
    <source>
        <strain evidence="1 2">B25</strain>
    </source>
</reference>
<protein>
    <submittedName>
        <fullName evidence="1">cAMP-binding protein</fullName>
    </submittedName>
</protein>
<evidence type="ECO:0000313" key="2">
    <source>
        <dbReference type="Proteomes" id="UP000268048"/>
    </source>
</evidence>
<dbReference type="AlphaFoldDB" id="A0A3G7TY89"/>
<accession>A0A3G7TY89</accession>
<sequence>MEVAPSKDPSSSLADSQLFLLESGQVQACVDEHQLLKPRVYKQSKRAFGGIRRNRKNLVDLEMRIVMITTTGREISR</sequence>
<gene>
    <name evidence="1" type="ORF">C4K04_5534</name>
</gene>